<dbReference type="RefSeq" id="WP_309901677.1">
    <property type="nucleotide sequence ID" value="NZ_JAVDRF010000004.1"/>
</dbReference>
<gene>
    <name evidence="5" type="ORF">J2739_002329</name>
</gene>
<protein>
    <recommendedName>
        <fullName evidence="2">histidine kinase</fullName>
        <ecNumber evidence="2">2.7.13.3</ecNumber>
    </recommendedName>
</protein>
<comment type="catalytic activity">
    <reaction evidence="1">
        <text>ATP + protein L-histidine = ADP + protein N-phospho-L-histidine.</text>
        <dbReference type="EC" id="2.7.13.3"/>
    </reaction>
</comment>
<accession>A0ABU1NDQ7</accession>
<sequence length="143" mass="15077">MSAGRALAVACLAATAVAGGFGIAVAVMARRTPTEPAAAREDLEDSLRRLAEQVRQLDHDLRTPIGTVEAALEILRTSAERDPALRDETLQLMSRQVARLKALVHGVHALATDVAGGDMASKQDRENASRGVEAAATRVQGMP</sequence>
<evidence type="ECO:0000256" key="3">
    <source>
        <dbReference type="SAM" id="MobiDB-lite"/>
    </source>
</evidence>
<dbReference type="Pfam" id="PF00512">
    <property type="entry name" value="HisKA"/>
    <property type="match status" value="1"/>
</dbReference>
<keyword evidence="5" id="KW-0808">Transferase</keyword>
<feature type="region of interest" description="Disordered" evidence="3">
    <location>
        <begin position="117"/>
        <end position="143"/>
    </location>
</feature>
<dbReference type="GO" id="GO:0016301">
    <property type="term" value="F:kinase activity"/>
    <property type="evidence" value="ECO:0007669"/>
    <property type="project" value="UniProtKB-KW"/>
</dbReference>
<dbReference type="CDD" id="cd00082">
    <property type="entry name" value="HisKA"/>
    <property type="match status" value="1"/>
</dbReference>
<dbReference type="SUPFAM" id="SSF47384">
    <property type="entry name" value="Homodimeric domain of signal transducing histidine kinase"/>
    <property type="match status" value="1"/>
</dbReference>
<evidence type="ECO:0000313" key="6">
    <source>
        <dbReference type="Proteomes" id="UP001184230"/>
    </source>
</evidence>
<reference evidence="5 6" key="1">
    <citation type="submission" date="2023-07" db="EMBL/GenBank/DDBJ databases">
        <title>Sorghum-associated microbial communities from plants grown in Nebraska, USA.</title>
        <authorList>
            <person name="Schachtman D."/>
        </authorList>
    </citation>
    <scope>NUCLEOTIDE SEQUENCE [LARGE SCALE GENOMIC DNA]</scope>
    <source>
        <strain evidence="5 6">DS1781</strain>
    </source>
</reference>
<organism evidence="5 6">
    <name type="scientific">Variovorax soli</name>
    <dbReference type="NCBI Taxonomy" id="376815"/>
    <lineage>
        <taxon>Bacteria</taxon>
        <taxon>Pseudomonadati</taxon>
        <taxon>Pseudomonadota</taxon>
        <taxon>Betaproteobacteria</taxon>
        <taxon>Burkholderiales</taxon>
        <taxon>Comamonadaceae</taxon>
        <taxon>Variovorax</taxon>
    </lineage>
</organism>
<dbReference type="EC" id="2.7.13.3" evidence="2"/>
<proteinExistence type="predicted"/>
<keyword evidence="5" id="KW-0418">Kinase</keyword>
<evidence type="ECO:0000259" key="4">
    <source>
        <dbReference type="SMART" id="SM00388"/>
    </source>
</evidence>
<name>A0ABU1NDQ7_9BURK</name>
<evidence type="ECO:0000256" key="2">
    <source>
        <dbReference type="ARBA" id="ARBA00012438"/>
    </source>
</evidence>
<evidence type="ECO:0000256" key="1">
    <source>
        <dbReference type="ARBA" id="ARBA00000085"/>
    </source>
</evidence>
<dbReference type="Gene3D" id="1.10.287.130">
    <property type="match status" value="1"/>
</dbReference>
<feature type="domain" description="Signal transduction histidine kinase dimerisation/phosphoacceptor" evidence="4">
    <location>
        <begin position="49"/>
        <end position="116"/>
    </location>
</feature>
<dbReference type="InterPro" id="IPR003661">
    <property type="entry name" value="HisK_dim/P_dom"/>
</dbReference>
<dbReference type="Proteomes" id="UP001184230">
    <property type="component" value="Unassembled WGS sequence"/>
</dbReference>
<keyword evidence="6" id="KW-1185">Reference proteome</keyword>
<comment type="caution">
    <text evidence="5">The sequence shown here is derived from an EMBL/GenBank/DDBJ whole genome shotgun (WGS) entry which is preliminary data.</text>
</comment>
<dbReference type="EMBL" id="JAVDRF010000004">
    <property type="protein sequence ID" value="MDR6536556.1"/>
    <property type="molecule type" value="Genomic_DNA"/>
</dbReference>
<dbReference type="InterPro" id="IPR036097">
    <property type="entry name" value="HisK_dim/P_sf"/>
</dbReference>
<dbReference type="SMART" id="SM00388">
    <property type="entry name" value="HisKA"/>
    <property type="match status" value="1"/>
</dbReference>
<evidence type="ECO:0000313" key="5">
    <source>
        <dbReference type="EMBL" id="MDR6536556.1"/>
    </source>
</evidence>